<gene>
    <name evidence="2" type="ORF">Anas_10423</name>
</gene>
<keyword evidence="1" id="KW-0812">Transmembrane</keyword>
<dbReference type="AlphaFoldDB" id="A0A5N5SJ51"/>
<dbReference type="Gene3D" id="1.20.1070.10">
    <property type="entry name" value="Rhodopsin 7-helix transmembrane proteins"/>
    <property type="match status" value="1"/>
</dbReference>
<dbReference type="Proteomes" id="UP000326759">
    <property type="component" value="Unassembled WGS sequence"/>
</dbReference>
<keyword evidence="3" id="KW-1185">Reference proteome</keyword>
<feature type="transmembrane region" description="Helical" evidence="1">
    <location>
        <begin position="43"/>
        <end position="69"/>
    </location>
</feature>
<feature type="transmembrane region" description="Helical" evidence="1">
    <location>
        <begin position="81"/>
        <end position="104"/>
    </location>
</feature>
<comment type="caution">
    <text evidence="2">The sequence shown here is derived from an EMBL/GenBank/DDBJ whole genome shotgun (WGS) entry which is preliminary data.</text>
</comment>
<evidence type="ECO:0000256" key="1">
    <source>
        <dbReference type="SAM" id="Phobius"/>
    </source>
</evidence>
<reference evidence="2 3" key="1">
    <citation type="journal article" date="2019" name="PLoS Biol.">
        <title>Sex chromosomes control vertical transmission of feminizing Wolbachia symbionts in an isopod.</title>
        <authorList>
            <person name="Becking T."/>
            <person name="Chebbi M.A."/>
            <person name="Giraud I."/>
            <person name="Moumen B."/>
            <person name="Laverre T."/>
            <person name="Caubet Y."/>
            <person name="Peccoud J."/>
            <person name="Gilbert C."/>
            <person name="Cordaux R."/>
        </authorList>
    </citation>
    <scope>NUCLEOTIDE SEQUENCE [LARGE SCALE GENOMIC DNA]</scope>
    <source>
        <strain evidence="2">ANa2</strain>
        <tissue evidence="2">Whole body excluding digestive tract and cuticle</tissue>
    </source>
</reference>
<evidence type="ECO:0000313" key="2">
    <source>
        <dbReference type="EMBL" id="KAB7493730.1"/>
    </source>
</evidence>
<name>A0A5N5SJ51_9CRUS</name>
<sequence length="159" mass="17637">FINRDLKDQLHLMGVNIGFAFIAGSAVIICTDFESITKDRHTCVVLGTLLQFFYGALGFWGVAIGHASFRAITRGVIGGNLIPACMMCWGVSLLLTGIPFIEFLEDLGTDPRCFISWENVPKYPILHTTNSLLNLLNVLRNCYSYQSINTSTQEGKSNR</sequence>
<feature type="non-terminal residue" evidence="2">
    <location>
        <position position="1"/>
    </location>
</feature>
<dbReference type="OrthoDB" id="1100386at2759"/>
<protein>
    <submittedName>
        <fullName evidence="2">Uncharacterized protein</fullName>
    </submittedName>
</protein>
<proteinExistence type="predicted"/>
<keyword evidence="1" id="KW-0472">Membrane</keyword>
<accession>A0A5N5SJ51</accession>
<feature type="transmembrane region" description="Helical" evidence="1">
    <location>
        <begin position="12"/>
        <end position="31"/>
    </location>
</feature>
<dbReference type="EMBL" id="SEYY01025008">
    <property type="protein sequence ID" value="KAB7493730.1"/>
    <property type="molecule type" value="Genomic_DNA"/>
</dbReference>
<evidence type="ECO:0000313" key="3">
    <source>
        <dbReference type="Proteomes" id="UP000326759"/>
    </source>
</evidence>
<keyword evidence="1" id="KW-1133">Transmembrane helix</keyword>
<organism evidence="2 3">
    <name type="scientific">Armadillidium nasatum</name>
    <dbReference type="NCBI Taxonomy" id="96803"/>
    <lineage>
        <taxon>Eukaryota</taxon>
        <taxon>Metazoa</taxon>
        <taxon>Ecdysozoa</taxon>
        <taxon>Arthropoda</taxon>
        <taxon>Crustacea</taxon>
        <taxon>Multicrustacea</taxon>
        <taxon>Malacostraca</taxon>
        <taxon>Eumalacostraca</taxon>
        <taxon>Peracarida</taxon>
        <taxon>Isopoda</taxon>
        <taxon>Oniscidea</taxon>
        <taxon>Crinocheta</taxon>
        <taxon>Armadillidiidae</taxon>
        <taxon>Armadillidium</taxon>
    </lineage>
</organism>